<feature type="transmembrane region" description="Helical" evidence="4">
    <location>
        <begin position="280"/>
        <end position="308"/>
    </location>
</feature>
<dbReference type="InterPro" id="IPR027417">
    <property type="entry name" value="P-loop_NTPase"/>
</dbReference>
<feature type="transmembrane region" description="Helical" evidence="4">
    <location>
        <begin position="315"/>
        <end position="335"/>
    </location>
</feature>
<feature type="compositionally biased region" description="Polar residues" evidence="3">
    <location>
        <begin position="1"/>
        <end position="22"/>
    </location>
</feature>
<keyword evidence="4" id="KW-1133">Transmembrane helix</keyword>
<dbReference type="Proteomes" id="UP001295423">
    <property type="component" value="Unassembled WGS sequence"/>
</dbReference>
<feature type="transmembrane region" description="Helical" evidence="4">
    <location>
        <begin position="878"/>
        <end position="899"/>
    </location>
</feature>
<feature type="transmembrane region" description="Helical" evidence="4">
    <location>
        <begin position="416"/>
        <end position="437"/>
    </location>
</feature>
<sequence length="1631" mass="180954">MGSTPETAPTNKAVNNGRSISSQQEQQQEQQEVLRTPMPSDFQHMKVLMARTFRKDTKRPILWFGKFLSLPLMFMLYTVGIFLSYQEEEDDLQVGEYRLFNGTTLRFPYALKLGGIDTSFVASIASVLTKETFQQLNVTNITNAELMSSECEGIGWPSVQACVFFDSPNSYDILYDGGQSAQFVSSTEPELVGTQWAMNQALGMLSNITNAFPFGMVQRTPQLVTASENEPDFLVLLLPSCMFVLASLIMSQFVVGPISYEKLNDVTRSYLLVGVKLRSYLYQWVLYLGLNGIITAAVCSVVSVYYNIMPLSSGYFIFISHYLGLLNIYSAYTLIMQAVAQEELAQGIPWLVGIGSLCAALPIVILDKADNIGLYILSVISPYIGILQYHCLYINYDNYGVGIGITNGTTLVESGLLGNMIAQVLGLCLWMTAIWVYSSTQFRNWMSGNTEAVTNASNGRTGGDDNGETGDNFEPLPPGSEVMLSVRGLEHTYYPGCCKRKDKPTEVLNGLDMTICKGEVYGYLGHNGAGKTTSAEILGAELPLQHGNVTYRFRDGDKKVGNGEDEMIIRSRIGFCPQHNSSLPKDLTCRETLRLFAYLKGGILTQEGESIDKAVENEVQRRLDDVKFTSQEDADKLVSTYSGGMQRKVLIAMALLGDPEVVFLDEPTAGLDPYNRRTIWDMIIAAKSGRSIILTTHFLDEADILSDRIGIIKDGKLLTCGSTLFLKHHFGVGYTLSFDCKTSFDVTSVIAEAEELPRENEGSYEWRIKHGSEELIPELLSQLNSVGATDVNVELSTLEEVFLKTGSEDEEKDGDEDEDDKNREKDNDDDIESGEDKQAFLRKVWAQMATKRELTFGKKFLLVQSFMMSNAWKIKGTIFLNVVQPLIYVIIGFLVSNIGDVQEGDIVTNPPVDIVRGSSAFFFGLPTFNGSNPIAPLEPISIPQSLEDYGSSPSLIGGYYNENATLQYNPNVDSLALQIAVSALSTASAAIANNDTIDISTTLQQVPYFQNEAPFRIDIIILPLFLSFGFAGIAFVVLDVLLLRGDNIIELFRVAGITEFYSYLGVASYKVISTFMPFFTLVIILGLALDSVLFGSGGRWLATLLTMLMYGYSTCPLGLIFAKRFIHSDFKSVANWFPGVYMTMLAIPYSAWASALQALPEDLDTILAVGDFLCVVPPFAFQRGIGEVLRVSSLPDDGTTWADVWSLESRVWLPMLIMFVSGTLFWTVLYRLTSGRERLTKLKKDERSAIEPLDVRGDSDIMEERMRGMQDDKGINARDLVKVFKIKAEKGATSNEPVIKQAVKGVSWGIRQNEIYALLGPNGSGKTVSMSMLAGKYTPDHGDIAVDGAVAKLEDRTVHHLYEKCGVAYCPQFDALFPKKTVDEHLKFYAAIRGLDWNEEAARDHIGAIVRLLGLKKQLKKESTALSGGYKRRLSLAISMIGYPNVLILDEITTGVDPGARRKIWDVLKPQSSHNDFDIPATILSSHYMDECQELGTRIGILIDGKISATGSLKRLQELFCTSYFVEISLTPHANEDAEDKIIEIFESQDMSAESYESLPYRFKLRVPFTNGAGNDNTEQLASIFGLLEKNKEKQGIKFYSVAPMNLEQIFIDLSRKQYEVNANFSSTRNL</sequence>
<feature type="transmembrane region" description="Helical" evidence="4">
    <location>
        <begin position="1063"/>
        <end position="1088"/>
    </location>
</feature>
<keyword evidence="7" id="KW-1185">Reference proteome</keyword>
<dbReference type="GO" id="GO:0140359">
    <property type="term" value="F:ABC-type transporter activity"/>
    <property type="evidence" value="ECO:0007669"/>
    <property type="project" value="InterPro"/>
</dbReference>
<dbReference type="PROSITE" id="PS00211">
    <property type="entry name" value="ABC_TRANSPORTER_1"/>
    <property type="match status" value="1"/>
</dbReference>
<evidence type="ECO:0000259" key="5">
    <source>
        <dbReference type="PROSITE" id="PS50893"/>
    </source>
</evidence>
<protein>
    <recommendedName>
        <fullName evidence="5">ABC transporter domain-containing protein</fullName>
    </recommendedName>
</protein>
<feature type="transmembrane region" description="Helical" evidence="4">
    <location>
        <begin position="233"/>
        <end position="260"/>
    </location>
</feature>
<evidence type="ECO:0000256" key="4">
    <source>
        <dbReference type="SAM" id="Phobius"/>
    </source>
</evidence>
<organism evidence="6 7">
    <name type="scientific">Cylindrotheca closterium</name>
    <dbReference type="NCBI Taxonomy" id="2856"/>
    <lineage>
        <taxon>Eukaryota</taxon>
        <taxon>Sar</taxon>
        <taxon>Stramenopiles</taxon>
        <taxon>Ochrophyta</taxon>
        <taxon>Bacillariophyta</taxon>
        <taxon>Bacillariophyceae</taxon>
        <taxon>Bacillariophycidae</taxon>
        <taxon>Bacillariales</taxon>
        <taxon>Bacillariaceae</taxon>
        <taxon>Cylindrotheca</taxon>
    </lineage>
</organism>
<proteinExistence type="predicted"/>
<dbReference type="InterPro" id="IPR003593">
    <property type="entry name" value="AAA+_ATPase"/>
</dbReference>
<dbReference type="PANTHER" id="PTHR19229">
    <property type="entry name" value="ATP-BINDING CASSETTE TRANSPORTER SUBFAMILY A ABCA"/>
    <property type="match status" value="1"/>
</dbReference>
<feature type="transmembrane region" description="Helical" evidence="4">
    <location>
        <begin position="1211"/>
        <end position="1233"/>
    </location>
</feature>
<feature type="transmembrane region" description="Helical" evidence="4">
    <location>
        <begin position="373"/>
        <end position="396"/>
    </location>
</feature>
<accession>A0AAD2FFI5</accession>
<dbReference type="Pfam" id="PF00005">
    <property type="entry name" value="ABC_tran"/>
    <property type="match status" value="2"/>
</dbReference>
<evidence type="ECO:0000256" key="3">
    <source>
        <dbReference type="SAM" id="MobiDB-lite"/>
    </source>
</evidence>
<feature type="transmembrane region" description="Helical" evidence="4">
    <location>
        <begin position="1133"/>
        <end position="1152"/>
    </location>
</feature>
<keyword evidence="4" id="KW-0472">Membrane</keyword>
<dbReference type="SMART" id="SM00382">
    <property type="entry name" value="AAA"/>
    <property type="match status" value="2"/>
</dbReference>
<evidence type="ECO:0000256" key="1">
    <source>
        <dbReference type="ARBA" id="ARBA00022741"/>
    </source>
</evidence>
<evidence type="ECO:0000256" key="2">
    <source>
        <dbReference type="ARBA" id="ARBA00022840"/>
    </source>
</evidence>
<dbReference type="EMBL" id="CAKOGP040000424">
    <property type="protein sequence ID" value="CAJ1934937.1"/>
    <property type="molecule type" value="Genomic_DNA"/>
</dbReference>
<dbReference type="InterPro" id="IPR026082">
    <property type="entry name" value="ABCA"/>
</dbReference>
<feature type="transmembrane region" description="Helical" evidence="4">
    <location>
        <begin position="347"/>
        <end position="366"/>
    </location>
</feature>
<feature type="compositionally biased region" description="Acidic residues" evidence="3">
    <location>
        <begin position="808"/>
        <end position="819"/>
    </location>
</feature>
<reference evidence="6" key="1">
    <citation type="submission" date="2023-08" db="EMBL/GenBank/DDBJ databases">
        <authorList>
            <person name="Audoor S."/>
            <person name="Bilcke G."/>
        </authorList>
    </citation>
    <scope>NUCLEOTIDE SEQUENCE</scope>
</reference>
<feature type="region of interest" description="Disordered" evidence="3">
    <location>
        <begin position="1"/>
        <end position="33"/>
    </location>
</feature>
<dbReference type="InterPro" id="IPR017871">
    <property type="entry name" value="ABC_transporter-like_CS"/>
</dbReference>
<feature type="region of interest" description="Disordered" evidence="3">
    <location>
        <begin position="806"/>
        <end position="833"/>
    </location>
</feature>
<dbReference type="GO" id="GO:0005319">
    <property type="term" value="F:lipid transporter activity"/>
    <property type="evidence" value="ECO:0007669"/>
    <property type="project" value="TreeGrafter"/>
</dbReference>
<dbReference type="GO" id="GO:0005524">
    <property type="term" value="F:ATP binding"/>
    <property type="evidence" value="ECO:0007669"/>
    <property type="project" value="UniProtKB-KW"/>
</dbReference>
<feature type="domain" description="ABC transporter" evidence="5">
    <location>
        <begin position="486"/>
        <end position="739"/>
    </location>
</feature>
<gene>
    <name evidence="6" type="ORF">CYCCA115_LOCUS4272</name>
</gene>
<dbReference type="InterPro" id="IPR003439">
    <property type="entry name" value="ABC_transporter-like_ATP-bd"/>
</dbReference>
<name>A0AAD2FFI5_9STRA</name>
<comment type="caution">
    <text evidence="6">The sequence shown here is derived from an EMBL/GenBank/DDBJ whole genome shotgun (WGS) entry which is preliminary data.</text>
</comment>
<keyword evidence="2" id="KW-0067">ATP-binding</keyword>
<feature type="transmembrane region" description="Helical" evidence="4">
    <location>
        <begin position="61"/>
        <end position="85"/>
    </location>
</feature>
<feature type="domain" description="ABC transporter" evidence="5">
    <location>
        <begin position="1275"/>
        <end position="1529"/>
    </location>
</feature>
<evidence type="ECO:0000313" key="7">
    <source>
        <dbReference type="Proteomes" id="UP001295423"/>
    </source>
</evidence>
<dbReference type="PROSITE" id="PS50893">
    <property type="entry name" value="ABC_TRANSPORTER_2"/>
    <property type="match status" value="2"/>
</dbReference>
<dbReference type="GO" id="GO:0016020">
    <property type="term" value="C:membrane"/>
    <property type="evidence" value="ECO:0007669"/>
    <property type="project" value="InterPro"/>
</dbReference>
<feature type="transmembrane region" description="Helical" evidence="4">
    <location>
        <begin position="1100"/>
        <end position="1121"/>
    </location>
</feature>
<dbReference type="PANTHER" id="PTHR19229:SF250">
    <property type="entry name" value="ABC TRANSPORTER DOMAIN-CONTAINING PROTEIN-RELATED"/>
    <property type="match status" value="1"/>
</dbReference>
<feature type="transmembrane region" description="Helical" evidence="4">
    <location>
        <begin position="105"/>
        <end position="128"/>
    </location>
</feature>
<dbReference type="CDD" id="cd03263">
    <property type="entry name" value="ABC_subfamily_A"/>
    <property type="match status" value="2"/>
</dbReference>
<dbReference type="Gene3D" id="3.40.50.300">
    <property type="entry name" value="P-loop containing nucleotide triphosphate hydrolases"/>
    <property type="match status" value="2"/>
</dbReference>
<dbReference type="GO" id="GO:0016887">
    <property type="term" value="F:ATP hydrolysis activity"/>
    <property type="evidence" value="ECO:0007669"/>
    <property type="project" value="InterPro"/>
</dbReference>
<evidence type="ECO:0000313" key="6">
    <source>
        <dbReference type="EMBL" id="CAJ1934937.1"/>
    </source>
</evidence>
<keyword evidence="1" id="KW-0547">Nucleotide-binding</keyword>
<feature type="transmembrane region" description="Helical" evidence="4">
    <location>
        <begin position="1019"/>
        <end position="1042"/>
    </location>
</feature>
<keyword evidence="4" id="KW-0812">Transmembrane</keyword>
<dbReference type="SUPFAM" id="SSF52540">
    <property type="entry name" value="P-loop containing nucleoside triphosphate hydrolases"/>
    <property type="match status" value="2"/>
</dbReference>